<organism evidence="1 2">
    <name type="scientific">Sphagnum troendelagicum</name>
    <dbReference type="NCBI Taxonomy" id="128251"/>
    <lineage>
        <taxon>Eukaryota</taxon>
        <taxon>Viridiplantae</taxon>
        <taxon>Streptophyta</taxon>
        <taxon>Embryophyta</taxon>
        <taxon>Bryophyta</taxon>
        <taxon>Sphagnophytina</taxon>
        <taxon>Sphagnopsida</taxon>
        <taxon>Sphagnales</taxon>
        <taxon>Sphagnaceae</taxon>
        <taxon>Sphagnum</taxon>
    </lineage>
</organism>
<dbReference type="EMBL" id="OZ019906">
    <property type="protein sequence ID" value="CAK9203494.1"/>
    <property type="molecule type" value="Genomic_DNA"/>
</dbReference>
<gene>
    <name evidence="1" type="ORF">CSSPTR1EN2_LOCUS6914</name>
</gene>
<evidence type="ECO:0000313" key="2">
    <source>
        <dbReference type="Proteomes" id="UP001497512"/>
    </source>
</evidence>
<accession>A0ABP0TSJ3</accession>
<dbReference type="Proteomes" id="UP001497512">
    <property type="component" value="Chromosome 14"/>
</dbReference>
<sequence>MLPRRVIGLQLFNFALSPDLGMSVIDPLLMEVEVAPVLSIAENARRRVGAISSSNSWKNSNRDAIMAWGLPFGERSDGS</sequence>
<protein>
    <submittedName>
        <fullName evidence="1">Uncharacterized protein</fullName>
    </submittedName>
</protein>
<proteinExistence type="predicted"/>
<evidence type="ECO:0000313" key="1">
    <source>
        <dbReference type="EMBL" id="CAK9203494.1"/>
    </source>
</evidence>
<reference evidence="1" key="1">
    <citation type="submission" date="2024-02" db="EMBL/GenBank/DDBJ databases">
        <authorList>
            <consortium name="ELIXIR-Norway"/>
            <consortium name="Elixir Norway"/>
        </authorList>
    </citation>
    <scope>NUCLEOTIDE SEQUENCE</scope>
</reference>
<name>A0ABP0TSJ3_9BRYO</name>
<keyword evidence="2" id="KW-1185">Reference proteome</keyword>